<evidence type="ECO:0000256" key="6">
    <source>
        <dbReference type="SAM" id="MobiDB-lite"/>
    </source>
</evidence>
<dbReference type="InterPro" id="IPR003111">
    <property type="entry name" value="Lon_prtase_N"/>
</dbReference>
<feature type="compositionally biased region" description="Acidic residues" evidence="6">
    <location>
        <begin position="378"/>
        <end position="387"/>
    </location>
</feature>
<name>A0A8S3YQJ3_9EUPU</name>
<dbReference type="PROSITE" id="PS00518">
    <property type="entry name" value="ZF_RING_1"/>
    <property type="match status" value="2"/>
</dbReference>
<dbReference type="GO" id="GO:0008270">
    <property type="term" value="F:zinc ion binding"/>
    <property type="evidence" value="ECO:0007669"/>
    <property type="project" value="UniProtKB-KW"/>
</dbReference>
<dbReference type="SUPFAM" id="SSF88697">
    <property type="entry name" value="PUA domain-like"/>
    <property type="match status" value="1"/>
</dbReference>
<dbReference type="Gene3D" id="3.30.40.10">
    <property type="entry name" value="Zinc/RING finger domain, C3HC4 (zinc finger)"/>
    <property type="match status" value="2"/>
</dbReference>
<dbReference type="InterPro" id="IPR019734">
    <property type="entry name" value="TPR_rpt"/>
</dbReference>
<feature type="compositionally biased region" description="Low complexity" evidence="6">
    <location>
        <begin position="454"/>
        <end position="480"/>
    </location>
</feature>
<dbReference type="InterPro" id="IPR027370">
    <property type="entry name" value="Znf-RING_euk"/>
</dbReference>
<feature type="repeat" description="TPR" evidence="5">
    <location>
        <begin position="168"/>
        <end position="201"/>
    </location>
</feature>
<keyword evidence="10" id="KW-1185">Reference proteome</keyword>
<dbReference type="InterPro" id="IPR046336">
    <property type="entry name" value="Lon_prtase_N_sf"/>
</dbReference>
<dbReference type="Pfam" id="PF13445">
    <property type="entry name" value="zf-RING_UBOX"/>
    <property type="match status" value="1"/>
</dbReference>
<dbReference type="Pfam" id="PF02190">
    <property type="entry name" value="LON_substr_bdg"/>
    <property type="match status" value="1"/>
</dbReference>
<sequence length="796" mass="89139">MVDLAREAFITNNFCLAADIYERTIRENGPTAELYLGLADSLARGGMFAKAFQSYTNAYRFGKVTPEKLKHLVVGLIDTVKQDMINCGGNLLAKKNCMFTCGVCRGILDDPVTLPCGHSFCRKCLDKKSTNACESCSIIHYRLNISNLSSTVVLSNLVQKWFPKECMAARLKRKGNEYFSSQDYKNAVEMYSQALEISGTDHLLLSNRSHGYALMDRFEEALVDSQQVVQLCPDWPKGYLRKGCALYGLGRYEEAVVSFLQCLALDQNVSSAKEYLSKALDRILSAPPPDDPKAHTIQQQMNLSSLQQLIESNFSQPALLPNITHTLSNLACSVKDTMALAQSFSVEHKSQVFVSSSKENLQMAPLKQRGDSQKDAELQGDDLCEDENSDLKCRDISASHTHDDTENQTDAPEICSPKTRKRLRVPTSTTTTTPQGPVSPSHSSPEKVLKATDVNTGTTKTSPVTVTAKSQSSVTTSASSDGQKINPEQINIEDLECGLCYRLFYEPVTTPCGHTFCRQCLDRSLDHTVSCPMCKGNLAEYLAERRQAVTDAVQCIIQTYFREAYRERCKIHEEEMTELTRMGSSQQADIPIFVCIPAFPTIPCPLHVFEPRYRLMIRQCMESGTRQFGMCMSIGDSSEHFGDYGCMLEVRDVQYFPDGRSVVDTVGGRRFKVLSRGKRDGYNTAKVEFISDKPMDANELNEVNLLQTEIHAMVTNWLSRLPTMHRARITQHFGELPEIETHTAPSQNGPKWAWWAVAVLPIDPRVQMVLLAMSSLQERLIALKKVLVYMNRRGPR</sequence>
<accession>A0A8S3YQJ3</accession>
<comment type="caution">
    <text evidence="9">The sequence shown here is derived from an EMBL/GenBank/DDBJ whole genome shotgun (WGS) entry which is preliminary data.</text>
</comment>
<dbReference type="Pfam" id="PF13923">
    <property type="entry name" value="zf-C3HC4_2"/>
    <property type="match status" value="1"/>
</dbReference>
<dbReference type="SUPFAM" id="SSF57850">
    <property type="entry name" value="RING/U-box"/>
    <property type="match status" value="2"/>
</dbReference>
<feature type="region of interest" description="Disordered" evidence="6">
    <location>
        <begin position="363"/>
        <end position="387"/>
    </location>
</feature>
<feature type="region of interest" description="Disordered" evidence="6">
    <location>
        <begin position="399"/>
        <end position="482"/>
    </location>
</feature>
<feature type="compositionally biased region" description="Basic and acidic residues" evidence="6">
    <location>
        <begin position="368"/>
        <end position="377"/>
    </location>
</feature>
<feature type="compositionally biased region" description="Low complexity" evidence="6">
    <location>
        <begin position="426"/>
        <end position="441"/>
    </location>
</feature>
<feature type="domain" description="RING-type" evidence="7">
    <location>
        <begin position="497"/>
        <end position="535"/>
    </location>
</feature>
<dbReference type="PANTHER" id="PTHR23327">
    <property type="entry name" value="RING FINGER PROTEIN 127"/>
    <property type="match status" value="1"/>
</dbReference>
<evidence type="ECO:0000313" key="9">
    <source>
        <dbReference type="EMBL" id="CAG5117190.1"/>
    </source>
</evidence>
<dbReference type="SMART" id="SM00028">
    <property type="entry name" value="TPR"/>
    <property type="match status" value="4"/>
</dbReference>
<dbReference type="PROSITE" id="PS50005">
    <property type="entry name" value="TPR"/>
    <property type="match status" value="1"/>
</dbReference>
<keyword evidence="3" id="KW-0862">Zinc</keyword>
<dbReference type="PANTHER" id="PTHR23327:SF42">
    <property type="entry name" value="LON PEPTIDASE N-TERMINAL DOMAIN AND RING FINGER PROTEIN C14F5.10C"/>
    <property type="match status" value="1"/>
</dbReference>
<dbReference type="CDD" id="cd16514">
    <property type="entry name" value="RING-HC_LONFs_rpt2"/>
    <property type="match status" value="1"/>
</dbReference>
<dbReference type="PROSITE" id="PS51787">
    <property type="entry name" value="LON_N"/>
    <property type="match status" value="1"/>
</dbReference>
<dbReference type="EMBL" id="CAJHNH020000363">
    <property type="protein sequence ID" value="CAG5117190.1"/>
    <property type="molecule type" value="Genomic_DNA"/>
</dbReference>
<dbReference type="PROSITE" id="PS50089">
    <property type="entry name" value="ZF_RING_2"/>
    <property type="match status" value="2"/>
</dbReference>
<dbReference type="SMART" id="SM00184">
    <property type="entry name" value="RING"/>
    <property type="match status" value="2"/>
</dbReference>
<dbReference type="Pfam" id="PF13181">
    <property type="entry name" value="TPR_8"/>
    <property type="match status" value="2"/>
</dbReference>
<feature type="domain" description="RING-type" evidence="7">
    <location>
        <begin position="101"/>
        <end position="137"/>
    </location>
</feature>
<reference evidence="9" key="1">
    <citation type="submission" date="2021-04" db="EMBL/GenBank/DDBJ databases">
        <authorList>
            <consortium name="Molecular Ecology Group"/>
        </authorList>
    </citation>
    <scope>NUCLEOTIDE SEQUENCE</scope>
</reference>
<evidence type="ECO:0000256" key="2">
    <source>
        <dbReference type="ARBA" id="ARBA00022771"/>
    </source>
</evidence>
<dbReference type="InterPro" id="IPR017907">
    <property type="entry name" value="Znf_RING_CS"/>
</dbReference>
<keyword evidence="1" id="KW-0479">Metal-binding</keyword>
<dbReference type="InterPro" id="IPR011990">
    <property type="entry name" value="TPR-like_helical_dom_sf"/>
</dbReference>
<keyword evidence="5" id="KW-0802">TPR repeat</keyword>
<dbReference type="InterPro" id="IPR015947">
    <property type="entry name" value="PUA-like_sf"/>
</dbReference>
<dbReference type="AlphaFoldDB" id="A0A8S3YQJ3"/>
<evidence type="ECO:0000256" key="1">
    <source>
        <dbReference type="ARBA" id="ARBA00022723"/>
    </source>
</evidence>
<dbReference type="SUPFAM" id="SSF48452">
    <property type="entry name" value="TPR-like"/>
    <property type="match status" value="1"/>
</dbReference>
<dbReference type="InterPro" id="IPR013083">
    <property type="entry name" value="Znf_RING/FYVE/PHD"/>
</dbReference>
<dbReference type="Gene3D" id="2.30.130.40">
    <property type="entry name" value="LON domain-like"/>
    <property type="match status" value="1"/>
</dbReference>
<feature type="domain" description="Lon N-terminal" evidence="8">
    <location>
        <begin position="587"/>
        <end position="791"/>
    </location>
</feature>
<evidence type="ECO:0000259" key="8">
    <source>
        <dbReference type="PROSITE" id="PS51787"/>
    </source>
</evidence>
<proteinExistence type="predicted"/>
<evidence type="ECO:0000256" key="5">
    <source>
        <dbReference type="PROSITE-ProRule" id="PRU00339"/>
    </source>
</evidence>
<dbReference type="GO" id="GO:0061630">
    <property type="term" value="F:ubiquitin protein ligase activity"/>
    <property type="evidence" value="ECO:0007669"/>
    <property type="project" value="TreeGrafter"/>
</dbReference>
<dbReference type="InterPro" id="IPR001841">
    <property type="entry name" value="Znf_RING"/>
</dbReference>
<dbReference type="Gene3D" id="1.25.40.10">
    <property type="entry name" value="Tetratricopeptide repeat domain"/>
    <property type="match status" value="1"/>
</dbReference>
<dbReference type="Proteomes" id="UP000678393">
    <property type="component" value="Unassembled WGS sequence"/>
</dbReference>
<dbReference type="CDD" id="cd16513">
    <property type="entry name" value="RING-HC_LONFs_rpt1"/>
    <property type="match status" value="1"/>
</dbReference>
<dbReference type="OrthoDB" id="264917at2759"/>
<evidence type="ECO:0000313" key="10">
    <source>
        <dbReference type="Proteomes" id="UP000678393"/>
    </source>
</evidence>
<keyword evidence="2 4" id="KW-0863">Zinc-finger</keyword>
<evidence type="ECO:0008006" key="11">
    <source>
        <dbReference type="Google" id="ProtNLM"/>
    </source>
</evidence>
<evidence type="ECO:0000256" key="3">
    <source>
        <dbReference type="ARBA" id="ARBA00022833"/>
    </source>
</evidence>
<evidence type="ECO:0000256" key="4">
    <source>
        <dbReference type="PROSITE-ProRule" id="PRU00175"/>
    </source>
</evidence>
<gene>
    <name evidence="9" type="ORF">CUNI_LOCUS2748</name>
</gene>
<dbReference type="GO" id="GO:0005737">
    <property type="term" value="C:cytoplasm"/>
    <property type="evidence" value="ECO:0007669"/>
    <property type="project" value="UniProtKB-ARBA"/>
</dbReference>
<dbReference type="SMART" id="SM00464">
    <property type="entry name" value="LON"/>
    <property type="match status" value="1"/>
</dbReference>
<organism evidence="9 10">
    <name type="scientific">Candidula unifasciata</name>
    <dbReference type="NCBI Taxonomy" id="100452"/>
    <lineage>
        <taxon>Eukaryota</taxon>
        <taxon>Metazoa</taxon>
        <taxon>Spiralia</taxon>
        <taxon>Lophotrochozoa</taxon>
        <taxon>Mollusca</taxon>
        <taxon>Gastropoda</taxon>
        <taxon>Heterobranchia</taxon>
        <taxon>Euthyneura</taxon>
        <taxon>Panpulmonata</taxon>
        <taxon>Eupulmonata</taxon>
        <taxon>Stylommatophora</taxon>
        <taxon>Helicina</taxon>
        <taxon>Helicoidea</taxon>
        <taxon>Geomitridae</taxon>
        <taxon>Candidula</taxon>
    </lineage>
</organism>
<evidence type="ECO:0000259" key="7">
    <source>
        <dbReference type="PROSITE" id="PS50089"/>
    </source>
</evidence>
<protein>
    <recommendedName>
        <fullName evidence="11">LON peptidase N-terminal domain and RING finger protein 3</fullName>
    </recommendedName>
</protein>